<keyword evidence="8 11" id="KW-0067">ATP-binding</keyword>
<dbReference type="Pfam" id="PF02223">
    <property type="entry name" value="Thymidylate_kin"/>
    <property type="match status" value="1"/>
</dbReference>
<keyword evidence="4 11" id="KW-0808">Transferase</keyword>
<comment type="catalytic activity">
    <reaction evidence="10 11">
        <text>dTMP + ATP = dTDP + ADP</text>
        <dbReference type="Rhea" id="RHEA:13517"/>
        <dbReference type="ChEBI" id="CHEBI:30616"/>
        <dbReference type="ChEBI" id="CHEBI:58369"/>
        <dbReference type="ChEBI" id="CHEBI:63528"/>
        <dbReference type="ChEBI" id="CHEBI:456216"/>
        <dbReference type="EC" id="2.7.4.9"/>
    </reaction>
</comment>
<evidence type="ECO:0000256" key="10">
    <source>
        <dbReference type="ARBA" id="ARBA00048743"/>
    </source>
</evidence>
<evidence type="ECO:0000256" key="3">
    <source>
        <dbReference type="ARBA" id="ARBA00017144"/>
    </source>
</evidence>
<accession>A0ABU8V7L4</accession>
<evidence type="ECO:0000256" key="8">
    <source>
        <dbReference type="ARBA" id="ARBA00022840"/>
    </source>
</evidence>
<evidence type="ECO:0000256" key="11">
    <source>
        <dbReference type="HAMAP-Rule" id="MF_00165"/>
    </source>
</evidence>
<dbReference type="SUPFAM" id="SSF52540">
    <property type="entry name" value="P-loop containing nucleoside triphosphate hydrolases"/>
    <property type="match status" value="1"/>
</dbReference>
<dbReference type="HAMAP" id="MF_00165">
    <property type="entry name" value="Thymidylate_kinase"/>
    <property type="match status" value="1"/>
</dbReference>
<dbReference type="Gene3D" id="3.40.50.300">
    <property type="entry name" value="P-loop containing nucleotide triphosphate hydrolases"/>
    <property type="match status" value="1"/>
</dbReference>
<organism evidence="13 14">
    <name type="scientific">Variovorax ureilyticus</name>
    <dbReference type="NCBI Taxonomy" id="1836198"/>
    <lineage>
        <taxon>Bacteria</taxon>
        <taxon>Pseudomonadati</taxon>
        <taxon>Pseudomonadota</taxon>
        <taxon>Betaproteobacteria</taxon>
        <taxon>Burkholderiales</taxon>
        <taxon>Comamonadaceae</taxon>
        <taxon>Variovorax</taxon>
    </lineage>
</organism>
<protein>
    <recommendedName>
        <fullName evidence="3 11">Thymidylate kinase</fullName>
        <ecNumber evidence="2 11">2.7.4.9</ecNumber>
    </recommendedName>
    <alternativeName>
        <fullName evidence="9 11">dTMP kinase</fullName>
    </alternativeName>
</protein>
<dbReference type="InterPro" id="IPR027417">
    <property type="entry name" value="P-loop_NTPase"/>
</dbReference>
<dbReference type="EMBL" id="JBBKZU010000001">
    <property type="protein sequence ID" value="MEJ8809637.1"/>
    <property type="molecule type" value="Genomic_DNA"/>
</dbReference>
<sequence length="219" mass="23570">MKGLFLTLEGIDGAGKSSHIDALEALFTAQGRQVTRTREPGGTPLAETLRALILEQPMDPLTESLLVFAARRDHVVRVIEPALARGDVVLCDRFTDATFAYQGAGRGFDPAVLSTLEGWVQADADAAARGLLQPDITVWFDLAPEIAAERLAGARVPDKFESQPVEFFKRVAAGYAARAKDAPRFVRIDADQSREAVWQQIEAALAERGLVASQSGGAP</sequence>
<name>A0ABU8V7L4_9BURK</name>
<evidence type="ECO:0000256" key="2">
    <source>
        <dbReference type="ARBA" id="ARBA00012980"/>
    </source>
</evidence>
<comment type="function">
    <text evidence="11">Phosphorylation of dTMP to form dTDP in both de novo and salvage pathways of dTTP synthesis.</text>
</comment>
<comment type="caution">
    <text evidence="13">The sequence shown here is derived from an EMBL/GenBank/DDBJ whole genome shotgun (WGS) entry which is preliminary data.</text>
</comment>
<evidence type="ECO:0000313" key="13">
    <source>
        <dbReference type="EMBL" id="MEJ8809637.1"/>
    </source>
</evidence>
<evidence type="ECO:0000256" key="1">
    <source>
        <dbReference type="ARBA" id="ARBA00009776"/>
    </source>
</evidence>
<evidence type="ECO:0000259" key="12">
    <source>
        <dbReference type="Pfam" id="PF02223"/>
    </source>
</evidence>
<dbReference type="InterPro" id="IPR039430">
    <property type="entry name" value="Thymidylate_kin-like_dom"/>
</dbReference>
<evidence type="ECO:0000256" key="5">
    <source>
        <dbReference type="ARBA" id="ARBA00022727"/>
    </source>
</evidence>
<evidence type="ECO:0000256" key="6">
    <source>
        <dbReference type="ARBA" id="ARBA00022741"/>
    </source>
</evidence>
<dbReference type="InterPro" id="IPR018094">
    <property type="entry name" value="Thymidylate_kinase"/>
</dbReference>
<dbReference type="NCBIfam" id="TIGR00041">
    <property type="entry name" value="DTMP_kinase"/>
    <property type="match status" value="1"/>
</dbReference>
<comment type="similarity">
    <text evidence="1 11">Belongs to the thymidylate kinase family.</text>
</comment>
<keyword evidence="5 11" id="KW-0545">Nucleotide biosynthesis</keyword>
<feature type="binding site" evidence="11">
    <location>
        <begin position="10"/>
        <end position="17"/>
    </location>
    <ligand>
        <name>ATP</name>
        <dbReference type="ChEBI" id="CHEBI:30616"/>
    </ligand>
</feature>
<dbReference type="PANTHER" id="PTHR10344:SF4">
    <property type="entry name" value="UMP-CMP KINASE 2, MITOCHONDRIAL"/>
    <property type="match status" value="1"/>
</dbReference>
<evidence type="ECO:0000256" key="9">
    <source>
        <dbReference type="ARBA" id="ARBA00029962"/>
    </source>
</evidence>
<evidence type="ECO:0000313" key="14">
    <source>
        <dbReference type="Proteomes" id="UP001365846"/>
    </source>
</evidence>
<dbReference type="EC" id="2.7.4.9" evidence="2 11"/>
<feature type="domain" description="Thymidylate kinase-like" evidence="12">
    <location>
        <begin position="8"/>
        <end position="201"/>
    </location>
</feature>
<dbReference type="CDD" id="cd01672">
    <property type="entry name" value="TMPK"/>
    <property type="match status" value="1"/>
</dbReference>
<dbReference type="GO" id="GO:0004798">
    <property type="term" value="F:dTMP kinase activity"/>
    <property type="evidence" value="ECO:0007669"/>
    <property type="project" value="UniProtKB-EC"/>
</dbReference>
<gene>
    <name evidence="11 13" type="primary">tmk</name>
    <name evidence="13" type="ORF">WKW77_01060</name>
</gene>
<keyword evidence="14" id="KW-1185">Reference proteome</keyword>
<evidence type="ECO:0000256" key="7">
    <source>
        <dbReference type="ARBA" id="ARBA00022777"/>
    </source>
</evidence>
<dbReference type="Proteomes" id="UP001365846">
    <property type="component" value="Unassembled WGS sequence"/>
</dbReference>
<evidence type="ECO:0000256" key="4">
    <source>
        <dbReference type="ARBA" id="ARBA00022679"/>
    </source>
</evidence>
<dbReference type="PANTHER" id="PTHR10344">
    <property type="entry name" value="THYMIDYLATE KINASE"/>
    <property type="match status" value="1"/>
</dbReference>
<reference evidence="13 14" key="1">
    <citation type="submission" date="2024-03" db="EMBL/GenBank/DDBJ databases">
        <title>Novel species of the genus Variovorax.</title>
        <authorList>
            <person name="Liu Q."/>
            <person name="Xin Y.-H."/>
        </authorList>
    </citation>
    <scope>NUCLEOTIDE SEQUENCE [LARGE SCALE GENOMIC DNA]</scope>
    <source>
        <strain evidence="13 14">KACC 18899</strain>
    </source>
</reference>
<proteinExistence type="inferred from homology"/>
<keyword evidence="7 11" id="KW-0418">Kinase</keyword>
<dbReference type="RefSeq" id="WP_340354975.1">
    <property type="nucleotide sequence ID" value="NZ_JBBKZU010000001.1"/>
</dbReference>
<keyword evidence="6 11" id="KW-0547">Nucleotide-binding</keyword>